<dbReference type="OrthoDB" id="981191at2"/>
<dbReference type="InterPro" id="IPR032710">
    <property type="entry name" value="NTF2-like_dom_sf"/>
</dbReference>
<dbReference type="Pfam" id="PF13577">
    <property type="entry name" value="SnoaL_4"/>
    <property type="match status" value="1"/>
</dbReference>
<organism evidence="2 3">
    <name type="scientific">Aminobacter aminovorans</name>
    <name type="common">Chelatobacter heintzii</name>
    <dbReference type="NCBI Taxonomy" id="83263"/>
    <lineage>
        <taxon>Bacteria</taxon>
        <taxon>Pseudomonadati</taxon>
        <taxon>Pseudomonadota</taxon>
        <taxon>Alphaproteobacteria</taxon>
        <taxon>Hyphomicrobiales</taxon>
        <taxon>Phyllobacteriaceae</taxon>
        <taxon>Aminobacter</taxon>
    </lineage>
</organism>
<dbReference type="Proteomes" id="UP000254701">
    <property type="component" value="Unassembled WGS sequence"/>
</dbReference>
<name>A0A380WLY3_AMIAI</name>
<gene>
    <name evidence="2" type="ORF">NCTC10684_03164</name>
</gene>
<sequence length="137" mass="15801">MDLADRIAAEHECAKLVQRYCVLVDDYRHEELVALWAPDGLWETWKGPLRGHAKMRAYLDAKAQTDTTIHMAHNIVIDVIDADNARGVATFTYHGTSRDDPKATLPRVVGRYFDRFVRTPDGWRFAHRRTDMTFRAS</sequence>
<dbReference type="CDD" id="cd00531">
    <property type="entry name" value="NTF2_like"/>
    <property type="match status" value="1"/>
</dbReference>
<dbReference type="InterPro" id="IPR037401">
    <property type="entry name" value="SnoaL-like"/>
</dbReference>
<reference evidence="2 3" key="1">
    <citation type="submission" date="2018-06" db="EMBL/GenBank/DDBJ databases">
        <authorList>
            <consortium name="Pathogen Informatics"/>
            <person name="Doyle S."/>
        </authorList>
    </citation>
    <scope>NUCLEOTIDE SEQUENCE [LARGE SCALE GENOMIC DNA]</scope>
    <source>
        <strain evidence="2 3">NCTC10684</strain>
    </source>
</reference>
<dbReference type="EMBL" id="UFSM01000001">
    <property type="protein sequence ID" value="SUU89921.1"/>
    <property type="molecule type" value="Genomic_DNA"/>
</dbReference>
<proteinExistence type="predicted"/>
<evidence type="ECO:0000313" key="2">
    <source>
        <dbReference type="EMBL" id="SUU89921.1"/>
    </source>
</evidence>
<evidence type="ECO:0000313" key="3">
    <source>
        <dbReference type="Proteomes" id="UP000254701"/>
    </source>
</evidence>
<dbReference type="AlphaFoldDB" id="A0A380WLY3"/>
<dbReference type="SUPFAM" id="SSF54427">
    <property type="entry name" value="NTF2-like"/>
    <property type="match status" value="1"/>
</dbReference>
<evidence type="ECO:0000259" key="1">
    <source>
        <dbReference type="Pfam" id="PF13577"/>
    </source>
</evidence>
<feature type="domain" description="SnoaL-like" evidence="1">
    <location>
        <begin position="6"/>
        <end position="129"/>
    </location>
</feature>
<dbReference type="Gene3D" id="3.10.450.50">
    <property type="match status" value="1"/>
</dbReference>
<protein>
    <submittedName>
        <fullName evidence="2">SnoaL-like domain</fullName>
    </submittedName>
</protein>
<accession>A0A380WLY3</accession>
<dbReference type="RefSeq" id="WP_115732003.1">
    <property type="nucleotide sequence ID" value="NZ_BAAAVY010000002.1"/>
</dbReference>